<comment type="cofactor">
    <cofactor evidence="1">
        <name>pyridoxal 5'-phosphate</name>
        <dbReference type="ChEBI" id="CHEBI:597326"/>
    </cofactor>
</comment>
<dbReference type="InterPro" id="IPR015422">
    <property type="entry name" value="PyrdxlP-dep_Trfase_small"/>
</dbReference>
<dbReference type="PANTHER" id="PTHR46383">
    <property type="entry name" value="ASPARTATE AMINOTRANSFERASE"/>
    <property type="match status" value="1"/>
</dbReference>
<keyword evidence="4" id="KW-0808">Transferase</keyword>
<reference evidence="7" key="1">
    <citation type="journal article" date="2014" name="Front. Microbiol.">
        <title>High frequency of phylogenetically diverse reductive dehalogenase-homologous genes in deep subseafloor sedimentary metagenomes.</title>
        <authorList>
            <person name="Kawai M."/>
            <person name="Futagami T."/>
            <person name="Toyoda A."/>
            <person name="Takaki Y."/>
            <person name="Nishi S."/>
            <person name="Hori S."/>
            <person name="Arai W."/>
            <person name="Tsubouchi T."/>
            <person name="Morono Y."/>
            <person name="Uchiyama I."/>
            <person name="Ito T."/>
            <person name="Fujiyama A."/>
            <person name="Inagaki F."/>
            <person name="Takami H."/>
        </authorList>
    </citation>
    <scope>NUCLEOTIDE SEQUENCE</scope>
    <source>
        <strain evidence="7">Expedition CK06-06</strain>
    </source>
</reference>
<keyword evidence="3" id="KW-0032">Aminotransferase</keyword>
<comment type="similarity">
    <text evidence="2">Belongs to the class-I pyridoxal-phosphate-dependent aminotransferase family.</text>
</comment>
<name>X1GVU7_9ZZZZ</name>
<evidence type="ECO:0000256" key="3">
    <source>
        <dbReference type="ARBA" id="ARBA00022576"/>
    </source>
</evidence>
<dbReference type="GO" id="GO:0006520">
    <property type="term" value="P:amino acid metabolic process"/>
    <property type="evidence" value="ECO:0007669"/>
    <property type="project" value="InterPro"/>
</dbReference>
<feature type="domain" description="Aminotransferase class I/classII large" evidence="6">
    <location>
        <begin position="2"/>
        <end position="137"/>
    </location>
</feature>
<dbReference type="Gene3D" id="3.90.1150.10">
    <property type="entry name" value="Aspartate Aminotransferase, domain 1"/>
    <property type="match status" value="1"/>
</dbReference>
<keyword evidence="5" id="KW-0663">Pyridoxal phosphate</keyword>
<comment type="caution">
    <text evidence="7">The sequence shown here is derived from an EMBL/GenBank/DDBJ whole genome shotgun (WGS) entry which is preliminary data.</text>
</comment>
<evidence type="ECO:0000256" key="5">
    <source>
        <dbReference type="ARBA" id="ARBA00022898"/>
    </source>
</evidence>
<protein>
    <recommendedName>
        <fullName evidence="6">Aminotransferase class I/classII large domain-containing protein</fullName>
    </recommendedName>
</protein>
<gene>
    <name evidence="7" type="ORF">S03H2_29182</name>
</gene>
<evidence type="ECO:0000313" key="7">
    <source>
        <dbReference type="EMBL" id="GAH61297.1"/>
    </source>
</evidence>
<evidence type="ECO:0000256" key="4">
    <source>
        <dbReference type="ARBA" id="ARBA00022679"/>
    </source>
</evidence>
<sequence>MAYLAAPLNLVKEIAKLLQNTSVCANSIAQRAGLAAIRGSQDCVKEMFTAYNERRNVLAKGLNEIKGLSCQAPEGTFYAFVDISKIGMNSDKLAIYLLEEYGVVTVPGTAFGAQGEGYIRLSFATSLEDIKEGIRRIKKGIEKYLVISE</sequence>
<organism evidence="7">
    <name type="scientific">marine sediment metagenome</name>
    <dbReference type="NCBI Taxonomy" id="412755"/>
    <lineage>
        <taxon>unclassified sequences</taxon>
        <taxon>metagenomes</taxon>
        <taxon>ecological metagenomes</taxon>
    </lineage>
</organism>
<dbReference type="GO" id="GO:0008483">
    <property type="term" value="F:transaminase activity"/>
    <property type="evidence" value="ECO:0007669"/>
    <property type="project" value="UniProtKB-KW"/>
</dbReference>
<dbReference type="InterPro" id="IPR015424">
    <property type="entry name" value="PyrdxlP-dep_Trfase"/>
</dbReference>
<dbReference type="InterPro" id="IPR050596">
    <property type="entry name" value="AspAT/PAT-like"/>
</dbReference>
<dbReference type="PANTHER" id="PTHR46383:SF1">
    <property type="entry name" value="ASPARTATE AMINOTRANSFERASE"/>
    <property type="match status" value="1"/>
</dbReference>
<dbReference type="AlphaFoldDB" id="X1GVU7"/>
<dbReference type="GO" id="GO:0030170">
    <property type="term" value="F:pyridoxal phosphate binding"/>
    <property type="evidence" value="ECO:0007669"/>
    <property type="project" value="InterPro"/>
</dbReference>
<dbReference type="InterPro" id="IPR015421">
    <property type="entry name" value="PyrdxlP-dep_Trfase_major"/>
</dbReference>
<accession>X1GVU7</accession>
<dbReference type="SUPFAM" id="SSF53383">
    <property type="entry name" value="PLP-dependent transferases"/>
    <property type="match status" value="1"/>
</dbReference>
<evidence type="ECO:0000259" key="6">
    <source>
        <dbReference type="Pfam" id="PF00155"/>
    </source>
</evidence>
<dbReference type="CDD" id="cd00609">
    <property type="entry name" value="AAT_like"/>
    <property type="match status" value="1"/>
</dbReference>
<evidence type="ECO:0000256" key="1">
    <source>
        <dbReference type="ARBA" id="ARBA00001933"/>
    </source>
</evidence>
<dbReference type="InterPro" id="IPR004839">
    <property type="entry name" value="Aminotransferase_I/II_large"/>
</dbReference>
<proteinExistence type="inferred from homology"/>
<dbReference type="Gene3D" id="3.40.640.10">
    <property type="entry name" value="Type I PLP-dependent aspartate aminotransferase-like (Major domain)"/>
    <property type="match status" value="1"/>
</dbReference>
<dbReference type="Pfam" id="PF00155">
    <property type="entry name" value="Aminotran_1_2"/>
    <property type="match status" value="1"/>
</dbReference>
<evidence type="ECO:0000256" key="2">
    <source>
        <dbReference type="ARBA" id="ARBA00007441"/>
    </source>
</evidence>
<dbReference type="EMBL" id="BARU01017601">
    <property type="protein sequence ID" value="GAH61297.1"/>
    <property type="molecule type" value="Genomic_DNA"/>
</dbReference>